<dbReference type="Proteomes" id="UP000317557">
    <property type="component" value="Unassembled WGS sequence"/>
</dbReference>
<evidence type="ECO:0000313" key="2">
    <source>
        <dbReference type="Proteomes" id="UP000317557"/>
    </source>
</evidence>
<gene>
    <name evidence="1" type="ORF">SAMN06265219_10713</name>
</gene>
<dbReference type="AlphaFoldDB" id="A0A521D0U5"/>
<sequence length="54" mass="6137">MKIKLISKEQQFTPLELVPKATGTHRAEVYGGSPILKEAMPTTYRPFLNFAKMK</sequence>
<accession>A0A521D0U5</accession>
<reference evidence="1 2" key="1">
    <citation type="submission" date="2017-05" db="EMBL/GenBank/DDBJ databases">
        <authorList>
            <person name="Varghese N."/>
            <person name="Submissions S."/>
        </authorList>
    </citation>
    <scope>NUCLEOTIDE SEQUENCE [LARGE SCALE GENOMIC DNA]</scope>
    <source>
        <strain evidence="1 2">DSM 21985</strain>
    </source>
</reference>
<name>A0A521D0U5_9BACT</name>
<protein>
    <submittedName>
        <fullName evidence="1">Uncharacterized protein</fullName>
    </submittedName>
</protein>
<organism evidence="1 2">
    <name type="scientific">Gracilimonas mengyeensis</name>
    <dbReference type="NCBI Taxonomy" id="1302730"/>
    <lineage>
        <taxon>Bacteria</taxon>
        <taxon>Pseudomonadati</taxon>
        <taxon>Balneolota</taxon>
        <taxon>Balneolia</taxon>
        <taxon>Balneolales</taxon>
        <taxon>Balneolaceae</taxon>
        <taxon>Gracilimonas</taxon>
    </lineage>
</organism>
<keyword evidence="2" id="KW-1185">Reference proteome</keyword>
<proteinExistence type="predicted"/>
<evidence type="ECO:0000313" key="1">
    <source>
        <dbReference type="EMBL" id="SMO65325.1"/>
    </source>
</evidence>
<dbReference type="EMBL" id="FXTP01000007">
    <property type="protein sequence ID" value="SMO65325.1"/>
    <property type="molecule type" value="Genomic_DNA"/>
</dbReference>